<dbReference type="AlphaFoldDB" id="A0A0R0FMX4"/>
<organism evidence="2">
    <name type="scientific">Glycine max</name>
    <name type="common">Soybean</name>
    <name type="synonym">Glycine hispida</name>
    <dbReference type="NCBI Taxonomy" id="3847"/>
    <lineage>
        <taxon>Eukaryota</taxon>
        <taxon>Viridiplantae</taxon>
        <taxon>Streptophyta</taxon>
        <taxon>Embryophyta</taxon>
        <taxon>Tracheophyta</taxon>
        <taxon>Spermatophyta</taxon>
        <taxon>Magnoliopsida</taxon>
        <taxon>eudicotyledons</taxon>
        <taxon>Gunneridae</taxon>
        <taxon>Pentapetalae</taxon>
        <taxon>rosids</taxon>
        <taxon>fabids</taxon>
        <taxon>Fabales</taxon>
        <taxon>Fabaceae</taxon>
        <taxon>Papilionoideae</taxon>
        <taxon>50 kb inversion clade</taxon>
        <taxon>NPAAA clade</taxon>
        <taxon>indigoferoid/millettioid clade</taxon>
        <taxon>Phaseoleae</taxon>
        <taxon>Glycine</taxon>
        <taxon>Glycine subgen. Soja</taxon>
    </lineage>
</organism>
<dbReference type="PANTHER" id="PTHR34427">
    <property type="entry name" value="DUF4283 DOMAIN PROTEIN"/>
    <property type="match status" value="1"/>
</dbReference>
<dbReference type="EMBL" id="CM000849">
    <property type="protein sequence ID" value="KRH07344.1"/>
    <property type="molecule type" value="Genomic_DNA"/>
</dbReference>
<reference evidence="3" key="2">
    <citation type="submission" date="2018-02" db="UniProtKB">
        <authorList>
            <consortium name="EnsemblPlants"/>
        </authorList>
    </citation>
    <scope>IDENTIFICATION</scope>
    <source>
        <strain evidence="3">Williams 82</strain>
    </source>
</reference>
<feature type="compositionally biased region" description="Polar residues" evidence="1">
    <location>
        <begin position="321"/>
        <end position="334"/>
    </location>
</feature>
<dbReference type="Proteomes" id="UP000008827">
    <property type="component" value="Chromosome 16"/>
</dbReference>
<dbReference type="EnsemblPlants" id="KRH07344">
    <property type="protein sequence ID" value="KRH07344"/>
    <property type="gene ID" value="GLYMA_16G082500"/>
</dbReference>
<evidence type="ECO:0000256" key="1">
    <source>
        <dbReference type="SAM" id="MobiDB-lite"/>
    </source>
</evidence>
<reference evidence="2" key="3">
    <citation type="submission" date="2018-07" db="EMBL/GenBank/DDBJ databases">
        <title>WGS assembly of Glycine max.</title>
        <authorList>
            <person name="Schmutz J."/>
            <person name="Cannon S."/>
            <person name="Schlueter J."/>
            <person name="Ma J."/>
            <person name="Mitros T."/>
            <person name="Nelson W."/>
            <person name="Hyten D."/>
            <person name="Song Q."/>
            <person name="Thelen J."/>
            <person name="Cheng J."/>
            <person name="Xu D."/>
            <person name="Hellsten U."/>
            <person name="May G."/>
            <person name="Yu Y."/>
            <person name="Sakurai T."/>
            <person name="Umezawa T."/>
            <person name="Bhattacharyya M."/>
            <person name="Sandhu D."/>
            <person name="Valliyodan B."/>
            <person name="Lindquist E."/>
            <person name="Peto M."/>
            <person name="Grant D."/>
            <person name="Shu S."/>
            <person name="Goodstein D."/>
            <person name="Barry K."/>
            <person name="Futrell-Griggs M."/>
            <person name="Abernathy B."/>
            <person name="Du J."/>
            <person name="Tian Z."/>
            <person name="Zhu L."/>
            <person name="Gill N."/>
            <person name="Joshi T."/>
            <person name="Libault M."/>
            <person name="Sethuraman A."/>
            <person name="Zhang X."/>
            <person name="Shinozaki K."/>
            <person name="Nguyen H."/>
            <person name="Wing R."/>
            <person name="Cregan P."/>
            <person name="Specht J."/>
            <person name="Grimwood J."/>
            <person name="Rokhsar D."/>
            <person name="Stacey G."/>
            <person name="Shoemaker R."/>
            <person name="Jackson S."/>
        </authorList>
    </citation>
    <scope>NUCLEOTIDE SEQUENCE</scope>
    <source>
        <tissue evidence="2">Callus</tissue>
    </source>
</reference>
<feature type="region of interest" description="Disordered" evidence="1">
    <location>
        <begin position="313"/>
        <end position="354"/>
    </location>
</feature>
<keyword evidence="4" id="KW-1185">Reference proteome</keyword>
<feature type="region of interest" description="Disordered" evidence="1">
    <location>
        <begin position="377"/>
        <end position="403"/>
    </location>
</feature>
<evidence type="ECO:0000313" key="4">
    <source>
        <dbReference type="Proteomes" id="UP000008827"/>
    </source>
</evidence>
<evidence type="ECO:0000313" key="3">
    <source>
        <dbReference type="EnsemblPlants" id="KRH07344"/>
    </source>
</evidence>
<dbReference type="Gramene" id="KRH07344">
    <property type="protein sequence ID" value="KRH07344"/>
    <property type="gene ID" value="GLYMA_16G082500"/>
</dbReference>
<gene>
    <name evidence="2" type="ORF">GLYMA_16G082500</name>
</gene>
<sequence>MGDDMVLLLGLTDAKAKRMMQEAREGEESMFYSLEKWNPSLRMGQRLTWVQCWGIPLLAWDKTHIQKIVAAIGDLVDVDDDVDAARRVDRARVLIRTPWSPAIQRTITVYVGGEVYKVQVVEKYSQSIETCHCRRRSVLWSSEEVKSDDSSIRTSVSGMRRAPYNDDEAQAITVPPNTAGRRRTFSDFSIRRDDLGTAAIPNGLTIHLSPLGNCFNPRVTVTCIDKDEDQVARQGLVANEMSPVKERCKMYGAQAVGRVGSNEEANFFHKKGNIVAGKEGDMAVVQEFSGVETRDLHQDEGVGNSGLDFPIHTPTKAKGHISSSPQLKKSALSSNREDSNEEANFFHKNGNKIDGKEDDVAEVQDFSGEETRDLHLDEGVGNSESGFPIHTPTKPKGLISSSPQLKKNALSNNWKVYSQTRRCQKQLNSGSSNEELCDTTSQLKITTIQWTQSSKGMHTSTA</sequence>
<protein>
    <submittedName>
        <fullName evidence="2 3">Uncharacterized protein</fullName>
    </submittedName>
</protein>
<dbReference type="PANTHER" id="PTHR34427:SF5">
    <property type="entry name" value="DUF4283 DOMAIN-CONTAINING PROTEIN"/>
    <property type="match status" value="1"/>
</dbReference>
<proteinExistence type="predicted"/>
<dbReference type="InParanoid" id="A0A0R0FMX4"/>
<accession>A0A0R0FMX4</accession>
<evidence type="ECO:0000313" key="2">
    <source>
        <dbReference type="EMBL" id="KRH07344.1"/>
    </source>
</evidence>
<name>A0A0R0FMX4_SOYBN</name>
<reference evidence="2 3" key="1">
    <citation type="journal article" date="2010" name="Nature">
        <title>Genome sequence of the palaeopolyploid soybean.</title>
        <authorList>
            <person name="Schmutz J."/>
            <person name="Cannon S.B."/>
            <person name="Schlueter J."/>
            <person name="Ma J."/>
            <person name="Mitros T."/>
            <person name="Nelson W."/>
            <person name="Hyten D.L."/>
            <person name="Song Q."/>
            <person name="Thelen J.J."/>
            <person name="Cheng J."/>
            <person name="Xu D."/>
            <person name="Hellsten U."/>
            <person name="May G.D."/>
            <person name="Yu Y."/>
            <person name="Sakurai T."/>
            <person name="Umezawa T."/>
            <person name="Bhattacharyya M.K."/>
            <person name="Sandhu D."/>
            <person name="Valliyodan B."/>
            <person name="Lindquist E."/>
            <person name="Peto M."/>
            <person name="Grant D."/>
            <person name="Shu S."/>
            <person name="Goodstein D."/>
            <person name="Barry K."/>
            <person name="Futrell-Griggs M."/>
            <person name="Abernathy B."/>
            <person name="Du J."/>
            <person name="Tian Z."/>
            <person name="Zhu L."/>
            <person name="Gill N."/>
            <person name="Joshi T."/>
            <person name="Libault M."/>
            <person name="Sethuraman A."/>
            <person name="Zhang X.-C."/>
            <person name="Shinozaki K."/>
            <person name="Nguyen H.T."/>
            <person name="Wing R.A."/>
            <person name="Cregan P."/>
            <person name="Specht J."/>
            <person name="Grimwood J."/>
            <person name="Rokhsar D."/>
            <person name="Stacey G."/>
            <person name="Shoemaker R.C."/>
            <person name="Jackson S.A."/>
        </authorList>
    </citation>
    <scope>NUCLEOTIDE SEQUENCE [LARGE SCALE GENOMIC DNA]</scope>
    <source>
        <strain evidence="3">cv. Williams 82</strain>
        <tissue evidence="2">Callus</tissue>
    </source>
</reference>